<feature type="domain" description="C-type lectin" evidence="6">
    <location>
        <begin position="141"/>
        <end position="257"/>
    </location>
</feature>
<dbReference type="PROSITE" id="PS50041">
    <property type="entry name" value="C_TYPE_LECTIN_2"/>
    <property type="match status" value="1"/>
</dbReference>
<dbReference type="InterPro" id="IPR001304">
    <property type="entry name" value="C-type_lectin-like"/>
</dbReference>
<feature type="transmembrane region" description="Helical" evidence="5">
    <location>
        <begin position="47"/>
        <end position="66"/>
    </location>
</feature>
<dbReference type="CDD" id="cd00037">
    <property type="entry name" value="CLECT"/>
    <property type="match status" value="1"/>
</dbReference>
<comment type="caution">
    <text evidence="7">The sequence shown here is derived from an EMBL/GenBank/DDBJ whole genome shotgun (WGS) entry which is preliminary data.</text>
</comment>
<comment type="subcellular location">
    <subcellularLocation>
        <location evidence="1">Secreted</location>
    </subcellularLocation>
</comment>
<dbReference type="Proteomes" id="UP001178461">
    <property type="component" value="Unassembled WGS sequence"/>
</dbReference>
<evidence type="ECO:0000313" key="8">
    <source>
        <dbReference type="Proteomes" id="UP001178461"/>
    </source>
</evidence>
<evidence type="ECO:0000256" key="5">
    <source>
        <dbReference type="SAM" id="Phobius"/>
    </source>
</evidence>
<keyword evidence="5" id="KW-0472">Membrane</keyword>
<dbReference type="InterPro" id="IPR016187">
    <property type="entry name" value="CTDL_fold"/>
</dbReference>
<dbReference type="AlphaFoldDB" id="A0AA35VPS0"/>
<evidence type="ECO:0000256" key="3">
    <source>
        <dbReference type="ARBA" id="ARBA00023157"/>
    </source>
</evidence>
<keyword evidence="3" id="KW-1015">Disulfide bond</keyword>
<keyword evidence="4" id="KW-0175">Coiled coil</keyword>
<keyword evidence="5" id="KW-0812">Transmembrane</keyword>
<dbReference type="Gene3D" id="3.10.100.10">
    <property type="entry name" value="Mannose-Binding Protein A, subunit A"/>
    <property type="match status" value="1"/>
</dbReference>
<dbReference type="SUPFAM" id="SSF56436">
    <property type="entry name" value="C-type lectin-like"/>
    <property type="match status" value="1"/>
</dbReference>
<name>A0AA35VPS0_9SAUR</name>
<dbReference type="InterPro" id="IPR016186">
    <property type="entry name" value="C-type_lectin-like/link_sf"/>
</dbReference>
<evidence type="ECO:0000256" key="4">
    <source>
        <dbReference type="SAM" id="Coils"/>
    </source>
</evidence>
<dbReference type="GO" id="GO:0005576">
    <property type="term" value="C:extracellular region"/>
    <property type="evidence" value="ECO:0007669"/>
    <property type="project" value="UniProtKB-SubCell"/>
</dbReference>
<evidence type="ECO:0000256" key="1">
    <source>
        <dbReference type="ARBA" id="ARBA00004613"/>
    </source>
</evidence>
<evidence type="ECO:0000259" key="6">
    <source>
        <dbReference type="PROSITE" id="PS50041"/>
    </source>
</evidence>
<accession>A0AA35VPS0</accession>
<organism evidence="7 8">
    <name type="scientific">Podarcis lilfordi</name>
    <name type="common">Lilford's wall lizard</name>
    <dbReference type="NCBI Taxonomy" id="74358"/>
    <lineage>
        <taxon>Eukaryota</taxon>
        <taxon>Metazoa</taxon>
        <taxon>Chordata</taxon>
        <taxon>Craniata</taxon>
        <taxon>Vertebrata</taxon>
        <taxon>Euteleostomi</taxon>
        <taxon>Lepidosauria</taxon>
        <taxon>Squamata</taxon>
        <taxon>Bifurcata</taxon>
        <taxon>Unidentata</taxon>
        <taxon>Episquamata</taxon>
        <taxon>Laterata</taxon>
        <taxon>Lacertibaenia</taxon>
        <taxon>Lacertidae</taxon>
        <taxon>Podarcis</taxon>
    </lineage>
</organism>
<evidence type="ECO:0000256" key="2">
    <source>
        <dbReference type="ARBA" id="ARBA00022525"/>
    </source>
</evidence>
<reference evidence="7" key="1">
    <citation type="submission" date="2022-12" db="EMBL/GenBank/DDBJ databases">
        <authorList>
            <person name="Alioto T."/>
            <person name="Alioto T."/>
            <person name="Gomez Garrido J."/>
        </authorList>
    </citation>
    <scope>NUCLEOTIDE SEQUENCE</scope>
</reference>
<keyword evidence="2" id="KW-0964">Secreted</keyword>
<dbReference type="SMART" id="SM00034">
    <property type="entry name" value="CLECT"/>
    <property type="match status" value="1"/>
</dbReference>
<keyword evidence="5" id="KW-1133">Transmembrane helix</keyword>
<keyword evidence="8" id="KW-1185">Reference proteome</keyword>
<sequence>MGKPALAKRAAFRRHAVSRKRKRKEKETASAFHELVTFFKSPTGERLIVLEIFIFTVMTLLIYTLYQKELQKRQEFQMAVDMIRTVLVGIDPVYIDKEDLEILAAAQNISEEMRYFANKNDELQKEIDILIENLNDGWVIYERTLYWFSSEVASWMDAQKNCELEGANLLSAESVEEQLFVSTEVQNLKKVYWIGVFKDKGGTWKWLSGKIASETYWNYYEPNREPNHDCIAMSFDCYYNKCWMAVKCDLPINYVCKKVPKDTWL</sequence>
<proteinExistence type="predicted"/>
<gene>
    <name evidence="7" type="ORF">PODLI_1B038177</name>
</gene>
<feature type="coiled-coil region" evidence="4">
    <location>
        <begin position="106"/>
        <end position="133"/>
    </location>
</feature>
<evidence type="ECO:0000313" key="7">
    <source>
        <dbReference type="EMBL" id="CAI7934805.1"/>
    </source>
</evidence>
<dbReference type="Pfam" id="PF00059">
    <property type="entry name" value="Lectin_C"/>
    <property type="match status" value="1"/>
</dbReference>
<dbReference type="EMBL" id="CANTUW010000002">
    <property type="protein sequence ID" value="CAI7934805.1"/>
    <property type="molecule type" value="Genomic_DNA"/>
</dbReference>
<dbReference type="PANTHER" id="PTHR22803">
    <property type="entry name" value="MANNOSE, PHOSPHOLIPASE, LECTIN RECEPTOR RELATED"/>
    <property type="match status" value="1"/>
</dbReference>
<dbReference type="InterPro" id="IPR050111">
    <property type="entry name" value="C-type_lectin/snaclec_domain"/>
</dbReference>
<protein>
    <recommendedName>
        <fullName evidence="6">C-type lectin domain-containing protein</fullName>
    </recommendedName>
</protein>